<keyword evidence="2" id="KW-1185">Reference proteome</keyword>
<comment type="caution">
    <text evidence="1">The sequence shown here is derived from an EMBL/GenBank/DDBJ whole genome shotgun (WGS) entry which is preliminary data.</text>
</comment>
<dbReference type="AlphaFoldDB" id="A0A9D4IT10"/>
<organism evidence="1 2">
    <name type="scientific">Dreissena polymorpha</name>
    <name type="common">Zebra mussel</name>
    <name type="synonym">Mytilus polymorpha</name>
    <dbReference type="NCBI Taxonomy" id="45954"/>
    <lineage>
        <taxon>Eukaryota</taxon>
        <taxon>Metazoa</taxon>
        <taxon>Spiralia</taxon>
        <taxon>Lophotrochozoa</taxon>
        <taxon>Mollusca</taxon>
        <taxon>Bivalvia</taxon>
        <taxon>Autobranchia</taxon>
        <taxon>Heteroconchia</taxon>
        <taxon>Euheterodonta</taxon>
        <taxon>Imparidentia</taxon>
        <taxon>Neoheterodontei</taxon>
        <taxon>Myida</taxon>
        <taxon>Dreissenoidea</taxon>
        <taxon>Dreissenidae</taxon>
        <taxon>Dreissena</taxon>
    </lineage>
</organism>
<sequence length="53" mass="5841">MMKGRRRGGLSTSKSYSTGLPLCTHRRFCQLQAICQSNAALTQRKRSAAPSNN</sequence>
<dbReference type="Proteomes" id="UP000828390">
    <property type="component" value="Unassembled WGS sequence"/>
</dbReference>
<gene>
    <name evidence="1" type="ORF">DPMN_160945</name>
</gene>
<accession>A0A9D4IT10</accession>
<name>A0A9D4IT10_DREPO</name>
<evidence type="ECO:0000313" key="1">
    <source>
        <dbReference type="EMBL" id="KAH3783018.1"/>
    </source>
</evidence>
<reference evidence="1" key="2">
    <citation type="submission" date="2020-11" db="EMBL/GenBank/DDBJ databases">
        <authorList>
            <person name="McCartney M.A."/>
            <person name="Auch B."/>
            <person name="Kono T."/>
            <person name="Mallez S."/>
            <person name="Becker A."/>
            <person name="Gohl D.M."/>
            <person name="Silverstein K.A.T."/>
            <person name="Koren S."/>
            <person name="Bechman K.B."/>
            <person name="Herman A."/>
            <person name="Abrahante J.E."/>
            <person name="Garbe J."/>
        </authorList>
    </citation>
    <scope>NUCLEOTIDE SEQUENCE</scope>
    <source>
        <strain evidence="1">Duluth1</strain>
        <tissue evidence="1">Whole animal</tissue>
    </source>
</reference>
<dbReference type="EMBL" id="JAIWYP010000008">
    <property type="protein sequence ID" value="KAH3783018.1"/>
    <property type="molecule type" value="Genomic_DNA"/>
</dbReference>
<evidence type="ECO:0000313" key="2">
    <source>
        <dbReference type="Proteomes" id="UP000828390"/>
    </source>
</evidence>
<protein>
    <submittedName>
        <fullName evidence="1">Uncharacterized protein</fullName>
    </submittedName>
</protein>
<proteinExistence type="predicted"/>
<reference evidence="1" key="1">
    <citation type="journal article" date="2019" name="bioRxiv">
        <title>The Genome of the Zebra Mussel, Dreissena polymorpha: A Resource for Invasive Species Research.</title>
        <authorList>
            <person name="McCartney M.A."/>
            <person name="Auch B."/>
            <person name="Kono T."/>
            <person name="Mallez S."/>
            <person name="Zhang Y."/>
            <person name="Obille A."/>
            <person name="Becker A."/>
            <person name="Abrahante J.E."/>
            <person name="Garbe J."/>
            <person name="Badalamenti J.P."/>
            <person name="Herman A."/>
            <person name="Mangelson H."/>
            <person name="Liachko I."/>
            <person name="Sullivan S."/>
            <person name="Sone E.D."/>
            <person name="Koren S."/>
            <person name="Silverstein K.A.T."/>
            <person name="Beckman K.B."/>
            <person name="Gohl D.M."/>
        </authorList>
    </citation>
    <scope>NUCLEOTIDE SEQUENCE</scope>
    <source>
        <strain evidence="1">Duluth1</strain>
        <tissue evidence="1">Whole animal</tissue>
    </source>
</reference>